<dbReference type="InterPro" id="IPR008454">
    <property type="entry name" value="Collagen-bd_Cna-like_B-typ_dom"/>
</dbReference>
<evidence type="ECO:0000256" key="9">
    <source>
        <dbReference type="SAM" id="SignalP"/>
    </source>
</evidence>
<dbReference type="Pfam" id="PF17802">
    <property type="entry name" value="SpaA"/>
    <property type="match status" value="1"/>
</dbReference>
<dbReference type="SUPFAM" id="SSF49478">
    <property type="entry name" value="Cna protein B-type domain"/>
    <property type="match status" value="2"/>
</dbReference>
<organism evidence="11 12">
    <name type="scientific">Lapidilactobacillus gannanensis</name>
    <dbReference type="NCBI Taxonomy" id="2486002"/>
    <lineage>
        <taxon>Bacteria</taxon>
        <taxon>Bacillati</taxon>
        <taxon>Bacillota</taxon>
        <taxon>Bacilli</taxon>
        <taxon>Lactobacillales</taxon>
        <taxon>Lactobacillaceae</taxon>
        <taxon>Lapidilactobacillus</taxon>
    </lineage>
</organism>
<dbReference type="SUPFAM" id="SSF49401">
    <property type="entry name" value="Bacterial adhesins"/>
    <property type="match status" value="2"/>
</dbReference>
<keyword evidence="8" id="KW-0472">Membrane</keyword>
<feature type="signal peptide" evidence="9">
    <location>
        <begin position="1"/>
        <end position="35"/>
    </location>
</feature>
<dbReference type="InterPro" id="IPR008966">
    <property type="entry name" value="Adhesion_dom_sf"/>
</dbReference>
<proteinExistence type="inferred from homology"/>
<dbReference type="InterPro" id="IPR013783">
    <property type="entry name" value="Ig-like_fold"/>
</dbReference>
<keyword evidence="4" id="KW-0964">Secreted</keyword>
<dbReference type="Pfam" id="PF05738">
    <property type="entry name" value="Cna_B"/>
    <property type="match status" value="1"/>
</dbReference>
<keyword evidence="5 9" id="KW-0732">Signal</keyword>
<dbReference type="Gene3D" id="2.60.40.1140">
    <property type="entry name" value="Collagen-binding surface protein Cna, B-type domain"/>
    <property type="match status" value="1"/>
</dbReference>
<evidence type="ECO:0000256" key="1">
    <source>
        <dbReference type="ARBA" id="ARBA00004168"/>
    </source>
</evidence>
<evidence type="ECO:0000256" key="4">
    <source>
        <dbReference type="ARBA" id="ARBA00022525"/>
    </source>
</evidence>
<comment type="caution">
    <text evidence="11">The sequence shown here is derived from an EMBL/GenBank/DDBJ whole genome shotgun (WGS) entry which is preliminary data.</text>
</comment>
<dbReference type="Gene3D" id="2.60.40.10">
    <property type="entry name" value="Immunoglobulins"/>
    <property type="match status" value="1"/>
</dbReference>
<dbReference type="PANTHER" id="PTHR36108:SF13">
    <property type="entry name" value="COLOSSIN-B-RELATED"/>
    <property type="match status" value="1"/>
</dbReference>
<dbReference type="PROSITE" id="PS50847">
    <property type="entry name" value="GRAM_POS_ANCHORING"/>
    <property type="match status" value="1"/>
</dbReference>
<feature type="domain" description="Gram-positive cocci surface proteins LPxTG" evidence="10">
    <location>
        <begin position="543"/>
        <end position="578"/>
    </location>
</feature>
<dbReference type="PANTHER" id="PTHR36108">
    <property type="entry name" value="COLOSSIN-B-RELATED"/>
    <property type="match status" value="1"/>
</dbReference>
<evidence type="ECO:0000259" key="10">
    <source>
        <dbReference type="PROSITE" id="PS50847"/>
    </source>
</evidence>
<comment type="similarity">
    <text evidence="2">Belongs to the serine-aspartate repeat-containing protein (SDr) family.</text>
</comment>
<dbReference type="InterPro" id="IPR041171">
    <property type="entry name" value="SDR_Ig"/>
</dbReference>
<gene>
    <name evidence="11" type="ORF">ACFQ4R_08090</name>
</gene>
<keyword evidence="3" id="KW-0134">Cell wall</keyword>
<evidence type="ECO:0000256" key="2">
    <source>
        <dbReference type="ARBA" id="ARBA00007257"/>
    </source>
</evidence>
<dbReference type="Pfam" id="PF17961">
    <property type="entry name" value="Big_8"/>
    <property type="match status" value="1"/>
</dbReference>
<dbReference type="Proteomes" id="UP001597191">
    <property type="component" value="Unassembled WGS sequence"/>
</dbReference>
<evidence type="ECO:0000256" key="5">
    <source>
        <dbReference type="ARBA" id="ARBA00022729"/>
    </source>
</evidence>
<keyword evidence="8" id="KW-0812">Transmembrane</keyword>
<dbReference type="Gene3D" id="2.60.40.1280">
    <property type="match status" value="1"/>
</dbReference>
<evidence type="ECO:0000256" key="8">
    <source>
        <dbReference type="SAM" id="Phobius"/>
    </source>
</evidence>
<dbReference type="EMBL" id="JBHTOH010000080">
    <property type="protein sequence ID" value="MFD1411541.1"/>
    <property type="molecule type" value="Genomic_DNA"/>
</dbReference>
<evidence type="ECO:0000256" key="7">
    <source>
        <dbReference type="SAM" id="MobiDB-lite"/>
    </source>
</evidence>
<accession>A0ABW4BMT4</accession>
<dbReference type="CDD" id="cd00222">
    <property type="entry name" value="CollagenBindB"/>
    <property type="match status" value="1"/>
</dbReference>
<dbReference type="Pfam" id="PF00746">
    <property type="entry name" value="Gram_pos_anchor"/>
    <property type="match status" value="1"/>
</dbReference>
<dbReference type="InterPro" id="IPR019931">
    <property type="entry name" value="LPXTG_anchor"/>
</dbReference>
<sequence>MKIYRKLTQPVMVILLALIAALLATMMLTSRQAKAATITINGLDANDAKITDIAGNDLEPGAELDKYTSYKVNYDWSIPDGVKINNGDTATFAIPDNVAITSDTFFPITDEFGTTIGEVTIKQGEKTGTIVFNDALAATSAGRHGTLYYFANGTVDNNTNNNHWYINKVGTLVPATIRLEQKQIRWNIALNIADMNLKDVVVTDTLGPNQTFVPGSVVVNRMQNGNYLGSITPEVTVNGNVITMNLGDVDDYLDIYYTTTTNGNNDYYQNSVFVEIDGVTHSASDDVAVGGGGTGTSYVGSALLQKSDFNSQAAIAGAHYQVLDQTGKVIYEDLVTDEQGQIRIDRLAPGNYSFVETQAPAGYLLNPTPLPFVIIAGVSEPVLVQADDRPIAQTDILVKKIWQNVPAGTSTPPITAVLYRNGQRTEQTVILNSANNYQATFANLPVTDSLGTPINYTVAEVDTPAGYESLTPGEQKPDNGLVTLIDRYIVKEPTKPTTPTTPKPEPEPTKPLTPTKPAVKPAAPSKPVAKPMINKPTVTSNKLPQTGEKKTTGIWTAVGLLVILLLAGLWIKRRSANK</sequence>
<feature type="compositionally biased region" description="Low complexity" evidence="7">
    <location>
        <begin position="510"/>
        <end position="531"/>
    </location>
</feature>
<dbReference type="InterPro" id="IPR041033">
    <property type="entry name" value="SpaA_PFL_dom_1"/>
</dbReference>
<protein>
    <submittedName>
        <fullName evidence="11">SpaA isopeptide-forming pilin-related protein</fullName>
    </submittedName>
</protein>
<dbReference type="RefSeq" id="WP_125650795.1">
    <property type="nucleotide sequence ID" value="NZ_JBHTOH010000080.1"/>
</dbReference>
<keyword evidence="12" id="KW-1185">Reference proteome</keyword>
<reference evidence="12" key="1">
    <citation type="journal article" date="2019" name="Int. J. Syst. Evol. Microbiol.">
        <title>The Global Catalogue of Microorganisms (GCM) 10K type strain sequencing project: providing services to taxonomists for standard genome sequencing and annotation.</title>
        <authorList>
            <consortium name="The Broad Institute Genomics Platform"/>
            <consortium name="The Broad Institute Genome Sequencing Center for Infectious Disease"/>
            <person name="Wu L."/>
            <person name="Ma J."/>
        </authorList>
    </citation>
    <scope>NUCLEOTIDE SEQUENCE [LARGE SCALE GENOMIC DNA]</scope>
    <source>
        <strain evidence="12">CCM 8937</strain>
    </source>
</reference>
<feature type="chain" id="PRO_5045418921" evidence="9">
    <location>
        <begin position="36"/>
        <end position="578"/>
    </location>
</feature>
<feature type="region of interest" description="Disordered" evidence="7">
    <location>
        <begin position="492"/>
        <end position="547"/>
    </location>
</feature>
<evidence type="ECO:0000313" key="12">
    <source>
        <dbReference type="Proteomes" id="UP001597191"/>
    </source>
</evidence>
<name>A0ABW4BMT4_9LACO</name>
<evidence type="ECO:0000256" key="3">
    <source>
        <dbReference type="ARBA" id="ARBA00022512"/>
    </source>
</evidence>
<evidence type="ECO:0000313" key="11">
    <source>
        <dbReference type="EMBL" id="MFD1411541.1"/>
    </source>
</evidence>
<keyword evidence="8" id="KW-1133">Transmembrane helix</keyword>
<dbReference type="InterPro" id="IPR011252">
    <property type="entry name" value="Fibrogen-bd_dom1"/>
</dbReference>
<evidence type="ECO:0000256" key="6">
    <source>
        <dbReference type="ARBA" id="ARBA00023088"/>
    </source>
</evidence>
<comment type="subcellular location">
    <subcellularLocation>
        <location evidence="1">Secreted</location>
        <location evidence="1">Cell wall</location>
        <topology evidence="1">Peptidoglycan-anchor</topology>
    </subcellularLocation>
</comment>
<feature type="transmembrane region" description="Helical" evidence="8">
    <location>
        <begin position="552"/>
        <end position="571"/>
    </location>
</feature>
<dbReference type="NCBIfam" id="TIGR01167">
    <property type="entry name" value="LPXTG_anchor"/>
    <property type="match status" value="1"/>
</dbReference>
<keyword evidence="6" id="KW-0572">Peptidoglycan-anchor</keyword>